<dbReference type="InterPro" id="IPR038225">
    <property type="entry name" value="TagF_sf"/>
</dbReference>
<evidence type="ECO:0000313" key="1">
    <source>
        <dbReference type="EMBL" id="AUX24113.1"/>
    </source>
</evidence>
<dbReference type="EMBL" id="CP012670">
    <property type="protein sequence ID" value="AUX24113.1"/>
    <property type="molecule type" value="Genomic_DNA"/>
</dbReference>
<evidence type="ECO:0000313" key="2">
    <source>
        <dbReference type="Proteomes" id="UP000295781"/>
    </source>
</evidence>
<dbReference type="RefSeq" id="WP_242515154.1">
    <property type="nucleotide sequence ID" value="NZ_CP012670.1"/>
</dbReference>
<dbReference type="AlphaFoldDB" id="A0A4P2Q583"/>
<dbReference type="InterPro" id="IPR017748">
    <property type="entry name" value="TagF"/>
</dbReference>
<dbReference type="NCBIfam" id="TIGR03373">
    <property type="entry name" value="VI_minor_4"/>
    <property type="match status" value="1"/>
</dbReference>
<gene>
    <name evidence="1" type="ORF">SOCEGT47_046460</name>
</gene>
<dbReference type="Pfam" id="PF09867">
    <property type="entry name" value="TagF_N"/>
    <property type="match status" value="1"/>
</dbReference>
<proteinExistence type="predicted"/>
<evidence type="ECO:0008006" key="3">
    <source>
        <dbReference type="Google" id="ProtNLM"/>
    </source>
</evidence>
<reference evidence="1 2" key="1">
    <citation type="submission" date="2015-09" db="EMBL/GenBank/DDBJ databases">
        <title>Sorangium comparison.</title>
        <authorList>
            <person name="Zaburannyi N."/>
            <person name="Bunk B."/>
            <person name="Overmann J."/>
            <person name="Mueller R."/>
        </authorList>
    </citation>
    <scope>NUCLEOTIDE SEQUENCE [LARGE SCALE GENOMIC DNA]</scope>
    <source>
        <strain evidence="1 2">So ceGT47</strain>
    </source>
</reference>
<name>A0A4P2Q583_SORCE</name>
<organism evidence="1 2">
    <name type="scientific">Sorangium cellulosum</name>
    <name type="common">Polyangium cellulosum</name>
    <dbReference type="NCBI Taxonomy" id="56"/>
    <lineage>
        <taxon>Bacteria</taxon>
        <taxon>Pseudomonadati</taxon>
        <taxon>Myxococcota</taxon>
        <taxon>Polyangia</taxon>
        <taxon>Polyangiales</taxon>
        <taxon>Polyangiaceae</taxon>
        <taxon>Sorangium</taxon>
    </lineage>
</organism>
<protein>
    <recommendedName>
        <fullName evidence="3">Type VI secretion-associated protein</fullName>
    </recommendedName>
</protein>
<accession>A0A4P2Q583</accession>
<dbReference type="Proteomes" id="UP000295781">
    <property type="component" value="Chromosome"/>
</dbReference>
<sequence length="352" mass="37775">MAIGEAPVATGKVVALPAPFVVHSPAVMFWRRKKGPAVPPQVGCFGKLPATGDFIRLNAGGEELAAFDRWLGASIDFARRAMGPHFDGYYQSALGLFVFHGEPKGDEPPARGLVGAWAASGDNAGRLYPIIVFGSYDYDQLVSAGASLPIALFPLLAAAHDLATSGRSMPVDAFLHRVAQITPPSLDDPDASSAAYRAWLKTQPMKALWDAGFGTDESRFWVVQNVLDSVMPFRGHELPKTGLALRLPLGAGDAYAAAVWMDMTLRLSRWGRTLMNAFWSPQRTLLLHLGPPHVASFRELIAPTAHAEHIADLCGPPPVEEQVSRHALGPELDALVARTDLSLDSFLEGLGG</sequence>
<dbReference type="Gene3D" id="3.40.1730.10">
    <property type="entry name" value="pa0076 domain"/>
    <property type="match status" value="1"/>
</dbReference>